<dbReference type="Pfam" id="PF00480">
    <property type="entry name" value="ROK"/>
    <property type="match status" value="2"/>
</dbReference>
<protein>
    <submittedName>
        <fullName evidence="4">ROK family protein</fullName>
    </submittedName>
</protein>
<sequence length="417" mass="43080">MNEEPEGGDLSRLRQLNARAVIGVLRGEAPLTLTEIAGRTGLSRASTEDVVRELVGQGWLAEAERTTGTVGRPARRFRFRVDAGRVLGVDVGGHKVLAVLADLDGEVQAGARTAVTPGMGRRQRLAAVDRVIGECLERAGVAAEDLWACGVATTGLVDGTGRVMFSDSLPEWTGVDLAAHVGRLVPGRVLVENDSKLAAYAERWRGAARFADDVVYLLAGLRTGSGLIVGGRLLRGFGNAAGEIRTLPEAGWIRAPEHLHAWLAAHGTGAVAGAPDAGPGADPDADPGLGAVFAAARDGDRSAVAAVRRYVRDLGVGVAALVLMLDPQLVVVGGGFSRSADLIVEPLVAELDRWCVRTPQVRVSTLGDEGVVLGAVRLALDHVSEGWLGTRGGPAGPPGGVGDAGEPGRPGSGQPVV</sequence>
<gene>
    <name evidence="4" type="ORF">POF50_017415</name>
</gene>
<dbReference type="Gene3D" id="3.30.420.40">
    <property type="match status" value="2"/>
</dbReference>
<dbReference type="CDD" id="cd23763">
    <property type="entry name" value="ASKHA_ATPase_ROK"/>
    <property type="match status" value="1"/>
</dbReference>
<feature type="domain" description="HTH iclR-type" evidence="3">
    <location>
        <begin position="21"/>
        <end position="61"/>
    </location>
</feature>
<evidence type="ECO:0000259" key="3">
    <source>
        <dbReference type="Pfam" id="PF09339"/>
    </source>
</evidence>
<reference evidence="4" key="1">
    <citation type="submission" date="2023-05" db="EMBL/GenBank/DDBJ databases">
        <title>Streptantibioticus silvisoli sp. nov., acidotolerant actinomycetes 1 from pine litter.</title>
        <authorList>
            <person name="Swiecimska M."/>
            <person name="Golinska P."/>
            <person name="Sangal V."/>
            <person name="Wachnowicz B."/>
            <person name="Goodfellow M."/>
        </authorList>
    </citation>
    <scope>NUCLEOTIDE SEQUENCE</scope>
    <source>
        <strain evidence="4">SL13</strain>
    </source>
</reference>
<organism evidence="4">
    <name type="scientific">Streptantibioticus silvisoli</name>
    <dbReference type="NCBI Taxonomy" id="2705255"/>
    <lineage>
        <taxon>Bacteria</taxon>
        <taxon>Bacillati</taxon>
        <taxon>Actinomycetota</taxon>
        <taxon>Actinomycetes</taxon>
        <taxon>Kitasatosporales</taxon>
        <taxon>Streptomycetaceae</taxon>
        <taxon>Streptantibioticus</taxon>
    </lineage>
</organism>
<dbReference type="RefSeq" id="WP_271318322.1">
    <property type="nucleotide sequence ID" value="NZ_JABXJJ020000020.1"/>
</dbReference>
<dbReference type="InterPro" id="IPR036388">
    <property type="entry name" value="WH-like_DNA-bd_sf"/>
</dbReference>
<dbReference type="Gene3D" id="1.10.10.10">
    <property type="entry name" value="Winged helix-like DNA-binding domain superfamily/Winged helix DNA-binding domain"/>
    <property type="match status" value="1"/>
</dbReference>
<feature type="compositionally biased region" description="Gly residues" evidence="2">
    <location>
        <begin position="389"/>
        <end position="411"/>
    </location>
</feature>
<dbReference type="AlphaFoldDB" id="A0AA90H628"/>
<evidence type="ECO:0000256" key="2">
    <source>
        <dbReference type="SAM" id="MobiDB-lite"/>
    </source>
</evidence>
<proteinExistence type="inferred from homology"/>
<dbReference type="GO" id="GO:0003677">
    <property type="term" value="F:DNA binding"/>
    <property type="evidence" value="ECO:0007669"/>
    <property type="project" value="InterPro"/>
</dbReference>
<evidence type="ECO:0000256" key="1">
    <source>
        <dbReference type="ARBA" id="ARBA00006479"/>
    </source>
</evidence>
<comment type="caution">
    <text evidence="4">The sequence shown here is derived from an EMBL/GenBank/DDBJ whole genome shotgun (WGS) entry which is preliminary data.</text>
</comment>
<dbReference type="InterPro" id="IPR036390">
    <property type="entry name" value="WH_DNA-bd_sf"/>
</dbReference>
<comment type="similarity">
    <text evidence="1">Belongs to the ROK (NagC/XylR) family.</text>
</comment>
<dbReference type="SUPFAM" id="SSF53067">
    <property type="entry name" value="Actin-like ATPase domain"/>
    <property type="match status" value="1"/>
</dbReference>
<accession>A0AA90H628</accession>
<dbReference type="PANTHER" id="PTHR18964">
    <property type="entry name" value="ROK (REPRESSOR, ORF, KINASE) FAMILY"/>
    <property type="match status" value="1"/>
</dbReference>
<dbReference type="Pfam" id="PF09339">
    <property type="entry name" value="HTH_IclR"/>
    <property type="match status" value="1"/>
</dbReference>
<dbReference type="EMBL" id="JABXJJ020000020">
    <property type="protein sequence ID" value="MDI5971102.1"/>
    <property type="molecule type" value="Genomic_DNA"/>
</dbReference>
<dbReference type="SUPFAM" id="SSF46785">
    <property type="entry name" value="Winged helix' DNA-binding domain"/>
    <property type="match status" value="1"/>
</dbReference>
<feature type="region of interest" description="Disordered" evidence="2">
    <location>
        <begin position="387"/>
        <end position="417"/>
    </location>
</feature>
<dbReference type="InterPro" id="IPR000600">
    <property type="entry name" value="ROK"/>
</dbReference>
<dbReference type="InterPro" id="IPR043129">
    <property type="entry name" value="ATPase_NBD"/>
</dbReference>
<name>A0AA90H628_9ACTN</name>
<dbReference type="GO" id="GO:0006355">
    <property type="term" value="P:regulation of DNA-templated transcription"/>
    <property type="evidence" value="ECO:0007669"/>
    <property type="project" value="InterPro"/>
</dbReference>
<dbReference type="PANTHER" id="PTHR18964:SF149">
    <property type="entry name" value="BIFUNCTIONAL UDP-N-ACETYLGLUCOSAMINE 2-EPIMERASE_N-ACETYLMANNOSAMINE KINASE"/>
    <property type="match status" value="1"/>
</dbReference>
<dbReference type="InterPro" id="IPR005471">
    <property type="entry name" value="Tscrpt_reg_IclR_N"/>
</dbReference>
<evidence type="ECO:0000313" key="4">
    <source>
        <dbReference type="EMBL" id="MDI5971102.1"/>
    </source>
</evidence>